<dbReference type="PANTHER" id="PTHR31465">
    <property type="entry name" value="PROTEIN RTA1-RELATED"/>
    <property type="match status" value="1"/>
</dbReference>
<dbReference type="EMBL" id="CP055900">
    <property type="protein sequence ID" value="QKX57827.1"/>
    <property type="molecule type" value="Genomic_DNA"/>
</dbReference>
<feature type="transmembrane region" description="Helical" evidence="5">
    <location>
        <begin position="91"/>
        <end position="109"/>
    </location>
</feature>
<dbReference type="GO" id="GO:0000324">
    <property type="term" value="C:fungal-type vacuole"/>
    <property type="evidence" value="ECO:0007669"/>
    <property type="project" value="TreeGrafter"/>
</dbReference>
<protein>
    <submittedName>
        <fullName evidence="6">Uncharacterized protein</fullName>
    </submittedName>
</protein>
<gene>
    <name evidence="6" type="ORF">TRUGW13939_04947</name>
</gene>
<sequence length="142" mass="16398">MGNNLMLVGLIFQILTLGLFAVLCLEFIWRVKHYPNRKRAEFQYIRESRRFQGFLVAAFITFITIFIRCVYRVVELAGGWNNKLQREETPFIILESGMVSVAVFAFALFHPGRAFDDSFGNLYSSVEKSSRGEDAEMKLMPQ</sequence>
<feature type="transmembrane region" description="Helical" evidence="5">
    <location>
        <begin position="6"/>
        <end position="29"/>
    </location>
</feature>
<dbReference type="GO" id="GO:0005886">
    <property type="term" value="C:plasma membrane"/>
    <property type="evidence" value="ECO:0007669"/>
    <property type="project" value="TreeGrafter"/>
</dbReference>
<comment type="subcellular location">
    <subcellularLocation>
        <location evidence="1">Membrane</location>
        <topology evidence="1">Multi-pass membrane protein</topology>
    </subcellularLocation>
</comment>
<dbReference type="KEGG" id="trg:TRUGW13939_04947"/>
<evidence type="ECO:0000256" key="2">
    <source>
        <dbReference type="ARBA" id="ARBA00022692"/>
    </source>
</evidence>
<accession>A0A7H8QV41</accession>
<evidence type="ECO:0000256" key="5">
    <source>
        <dbReference type="SAM" id="Phobius"/>
    </source>
</evidence>
<keyword evidence="2 5" id="KW-0812">Transmembrane</keyword>
<evidence type="ECO:0000313" key="7">
    <source>
        <dbReference type="Proteomes" id="UP000509510"/>
    </source>
</evidence>
<dbReference type="GeneID" id="55992445"/>
<feature type="transmembrane region" description="Helical" evidence="5">
    <location>
        <begin position="50"/>
        <end position="71"/>
    </location>
</feature>
<reference evidence="7" key="1">
    <citation type="submission" date="2020-06" db="EMBL/GenBank/DDBJ databases">
        <title>A chromosome-scale genome assembly of Talaromyces rugulosus W13939.</title>
        <authorList>
            <person name="Wang B."/>
            <person name="Guo L."/>
            <person name="Ye K."/>
            <person name="Wang L."/>
        </authorList>
    </citation>
    <scope>NUCLEOTIDE SEQUENCE [LARGE SCALE GENOMIC DNA]</scope>
    <source>
        <strain evidence="7">W13939</strain>
    </source>
</reference>
<dbReference type="Pfam" id="PF04479">
    <property type="entry name" value="RTA1"/>
    <property type="match status" value="1"/>
</dbReference>
<dbReference type="AlphaFoldDB" id="A0A7H8QV41"/>
<evidence type="ECO:0000256" key="1">
    <source>
        <dbReference type="ARBA" id="ARBA00004141"/>
    </source>
</evidence>
<name>A0A7H8QV41_TALRU</name>
<dbReference type="PANTHER" id="PTHR31465:SF9">
    <property type="entry name" value="SPHINGOID LONG-CHAIN BASE TRANSPORTER RSB1"/>
    <property type="match status" value="1"/>
</dbReference>
<keyword evidence="7" id="KW-1185">Reference proteome</keyword>
<dbReference type="Proteomes" id="UP000509510">
    <property type="component" value="Chromosome III"/>
</dbReference>
<dbReference type="InterPro" id="IPR007568">
    <property type="entry name" value="RTA1"/>
</dbReference>
<dbReference type="RefSeq" id="XP_035344005.1">
    <property type="nucleotide sequence ID" value="XM_035488112.1"/>
</dbReference>
<evidence type="ECO:0000256" key="4">
    <source>
        <dbReference type="ARBA" id="ARBA00023136"/>
    </source>
</evidence>
<keyword evidence="3 5" id="KW-1133">Transmembrane helix</keyword>
<proteinExistence type="predicted"/>
<dbReference type="OrthoDB" id="1844152at2759"/>
<keyword evidence="4 5" id="KW-0472">Membrane</keyword>
<organism evidence="6 7">
    <name type="scientific">Talaromyces rugulosus</name>
    <name type="common">Penicillium rugulosum</name>
    <dbReference type="NCBI Taxonomy" id="121627"/>
    <lineage>
        <taxon>Eukaryota</taxon>
        <taxon>Fungi</taxon>
        <taxon>Dikarya</taxon>
        <taxon>Ascomycota</taxon>
        <taxon>Pezizomycotina</taxon>
        <taxon>Eurotiomycetes</taxon>
        <taxon>Eurotiomycetidae</taxon>
        <taxon>Eurotiales</taxon>
        <taxon>Trichocomaceae</taxon>
        <taxon>Talaromyces</taxon>
        <taxon>Talaromyces sect. Islandici</taxon>
    </lineage>
</organism>
<evidence type="ECO:0000256" key="3">
    <source>
        <dbReference type="ARBA" id="ARBA00022989"/>
    </source>
</evidence>
<evidence type="ECO:0000313" key="6">
    <source>
        <dbReference type="EMBL" id="QKX57827.1"/>
    </source>
</evidence>